<dbReference type="Proteomes" id="UP000180246">
    <property type="component" value="Unassembled WGS sequence"/>
</dbReference>
<dbReference type="Gene3D" id="3.30.565.10">
    <property type="entry name" value="Histidine kinase-like ATPase, C-terminal domain"/>
    <property type="match status" value="1"/>
</dbReference>
<dbReference type="InterPro" id="IPR004358">
    <property type="entry name" value="Sig_transdc_His_kin-like_C"/>
</dbReference>
<dbReference type="PANTHER" id="PTHR42878:SF7">
    <property type="entry name" value="SENSOR HISTIDINE KINASE GLRK"/>
    <property type="match status" value="1"/>
</dbReference>
<comment type="caution">
    <text evidence="10">The sequence shown here is derived from an EMBL/GenBank/DDBJ whole genome shotgun (WGS) entry which is preliminary data.</text>
</comment>
<dbReference type="Gene3D" id="1.10.287.130">
    <property type="match status" value="1"/>
</dbReference>
<dbReference type="InterPro" id="IPR003594">
    <property type="entry name" value="HATPase_dom"/>
</dbReference>
<dbReference type="Pfam" id="PF02518">
    <property type="entry name" value="HATPase_c"/>
    <property type="match status" value="1"/>
</dbReference>
<keyword evidence="8" id="KW-0902">Two-component regulatory system</keyword>
<dbReference type="GO" id="GO:0000156">
    <property type="term" value="F:phosphorelay response regulator activity"/>
    <property type="evidence" value="ECO:0007669"/>
    <property type="project" value="TreeGrafter"/>
</dbReference>
<evidence type="ECO:0000256" key="1">
    <source>
        <dbReference type="ARBA" id="ARBA00000085"/>
    </source>
</evidence>
<organism evidence="10 11">
    <name type="scientific">Massilia timonae</name>
    <dbReference type="NCBI Taxonomy" id="47229"/>
    <lineage>
        <taxon>Bacteria</taxon>
        <taxon>Pseudomonadati</taxon>
        <taxon>Pseudomonadota</taxon>
        <taxon>Betaproteobacteria</taxon>
        <taxon>Burkholderiales</taxon>
        <taxon>Oxalobacteraceae</taxon>
        <taxon>Telluria group</taxon>
        <taxon>Massilia</taxon>
    </lineage>
</organism>
<dbReference type="SUPFAM" id="SSF55874">
    <property type="entry name" value="ATPase domain of HSP90 chaperone/DNA topoisomerase II/histidine kinase"/>
    <property type="match status" value="1"/>
</dbReference>
<evidence type="ECO:0000313" key="10">
    <source>
        <dbReference type="EMBL" id="OIJ42212.1"/>
    </source>
</evidence>
<evidence type="ECO:0000256" key="6">
    <source>
        <dbReference type="ARBA" id="ARBA00022777"/>
    </source>
</evidence>
<dbReference type="Pfam" id="PF00512">
    <property type="entry name" value="HisKA"/>
    <property type="match status" value="1"/>
</dbReference>
<dbReference type="RefSeq" id="WP_177185569.1">
    <property type="nucleotide sequence ID" value="NZ_JRYB01000001.1"/>
</dbReference>
<evidence type="ECO:0000256" key="4">
    <source>
        <dbReference type="ARBA" id="ARBA00022679"/>
    </source>
</evidence>
<feature type="domain" description="Histidine kinase" evidence="9">
    <location>
        <begin position="146"/>
        <end position="354"/>
    </location>
</feature>
<keyword evidence="7" id="KW-0067">ATP-binding</keyword>
<protein>
    <recommendedName>
        <fullName evidence="2">histidine kinase</fullName>
        <ecNumber evidence="2">2.7.13.3</ecNumber>
    </recommendedName>
</protein>
<dbReference type="InterPro" id="IPR036097">
    <property type="entry name" value="HisK_dim/P_sf"/>
</dbReference>
<dbReference type="GO" id="GO:0030295">
    <property type="term" value="F:protein kinase activator activity"/>
    <property type="evidence" value="ECO:0007669"/>
    <property type="project" value="TreeGrafter"/>
</dbReference>
<dbReference type="SUPFAM" id="SSF47384">
    <property type="entry name" value="Homodimeric domain of signal transducing histidine kinase"/>
    <property type="match status" value="1"/>
</dbReference>
<dbReference type="EC" id="2.7.13.3" evidence="2"/>
<evidence type="ECO:0000256" key="5">
    <source>
        <dbReference type="ARBA" id="ARBA00022741"/>
    </source>
</evidence>
<evidence type="ECO:0000256" key="8">
    <source>
        <dbReference type="ARBA" id="ARBA00023012"/>
    </source>
</evidence>
<dbReference type="InterPro" id="IPR050351">
    <property type="entry name" value="BphY/WalK/GraS-like"/>
</dbReference>
<name>A0A1S2NCU5_9BURK</name>
<dbReference type="CDD" id="cd00082">
    <property type="entry name" value="HisKA"/>
    <property type="match status" value="1"/>
</dbReference>
<dbReference type="GO" id="GO:0000155">
    <property type="term" value="F:phosphorelay sensor kinase activity"/>
    <property type="evidence" value="ECO:0007669"/>
    <property type="project" value="InterPro"/>
</dbReference>
<dbReference type="EMBL" id="JRYB01000001">
    <property type="protein sequence ID" value="OIJ42212.1"/>
    <property type="molecule type" value="Genomic_DNA"/>
</dbReference>
<evidence type="ECO:0000256" key="7">
    <source>
        <dbReference type="ARBA" id="ARBA00022840"/>
    </source>
</evidence>
<dbReference type="SMART" id="SM00388">
    <property type="entry name" value="HisKA"/>
    <property type="match status" value="1"/>
</dbReference>
<dbReference type="InterPro" id="IPR036890">
    <property type="entry name" value="HATPase_C_sf"/>
</dbReference>
<evidence type="ECO:0000256" key="3">
    <source>
        <dbReference type="ARBA" id="ARBA00022553"/>
    </source>
</evidence>
<keyword evidence="4" id="KW-0808">Transferase</keyword>
<evidence type="ECO:0000256" key="2">
    <source>
        <dbReference type="ARBA" id="ARBA00012438"/>
    </source>
</evidence>
<dbReference type="PANTHER" id="PTHR42878">
    <property type="entry name" value="TWO-COMPONENT HISTIDINE KINASE"/>
    <property type="match status" value="1"/>
</dbReference>
<dbReference type="SMART" id="SM00387">
    <property type="entry name" value="HATPase_c"/>
    <property type="match status" value="1"/>
</dbReference>
<evidence type="ECO:0000259" key="9">
    <source>
        <dbReference type="PROSITE" id="PS50109"/>
    </source>
</evidence>
<dbReference type="PRINTS" id="PR00344">
    <property type="entry name" value="BCTRLSENSOR"/>
</dbReference>
<dbReference type="PROSITE" id="PS50109">
    <property type="entry name" value="HIS_KIN"/>
    <property type="match status" value="1"/>
</dbReference>
<reference evidence="10 11" key="1">
    <citation type="submission" date="2014-10" db="EMBL/GenBank/DDBJ databases">
        <authorList>
            <person name="Seo M.-J."/>
            <person name="Seok Y.J."/>
            <person name="Cha I.-T."/>
        </authorList>
    </citation>
    <scope>NUCLEOTIDE SEQUENCE [LARGE SCALE GENOMIC DNA]</scope>
    <source>
        <strain evidence="10 11">NEU</strain>
    </source>
</reference>
<accession>A0A1S2NCU5</accession>
<dbReference type="CDD" id="cd00075">
    <property type="entry name" value="HATPase"/>
    <property type="match status" value="1"/>
</dbReference>
<sequence length="360" mass="39393">MSELASTFLELRDVVLEQWSARVTAEIPSATRLGEPILVNTLPSLYDNIAQSLVAGAPRPFATAGTNLAIAHGRERANMTDYGPHELIHELQIFREVLFGVAAARRLPLSKHDAEVIGHSIEEAARESISGYNAFNREVSETFIATLSHDLRNPLHVANASAQLIQLKTSDPGITGLAQRICAKIAETDAMIQTLLDAAVLKGKAKLKLDIARFDIMSMVEEVCADLPLSGQQVKVEGERIEGYWCRVSLRRVLENLVSNARKYGDASRPITVRVARSESQVLLAVHNEGTPIPGPELERLFQAFHRIEDVNVTGWGLGLPYVRHVAESHGGSVVVDSAERRGTTFTVSLPIDARPYVGQ</sequence>
<dbReference type="InterPro" id="IPR005467">
    <property type="entry name" value="His_kinase_dom"/>
</dbReference>
<dbReference type="GO" id="GO:0005524">
    <property type="term" value="F:ATP binding"/>
    <property type="evidence" value="ECO:0007669"/>
    <property type="project" value="UniProtKB-KW"/>
</dbReference>
<dbReference type="GO" id="GO:0007234">
    <property type="term" value="P:osmosensory signaling via phosphorelay pathway"/>
    <property type="evidence" value="ECO:0007669"/>
    <property type="project" value="TreeGrafter"/>
</dbReference>
<evidence type="ECO:0000313" key="11">
    <source>
        <dbReference type="Proteomes" id="UP000180246"/>
    </source>
</evidence>
<comment type="catalytic activity">
    <reaction evidence="1">
        <text>ATP + protein L-histidine = ADP + protein N-phospho-L-histidine.</text>
        <dbReference type="EC" id="2.7.13.3"/>
    </reaction>
</comment>
<proteinExistence type="predicted"/>
<dbReference type="InterPro" id="IPR003661">
    <property type="entry name" value="HisK_dim/P_dom"/>
</dbReference>
<keyword evidence="5" id="KW-0547">Nucleotide-binding</keyword>
<keyword evidence="6 10" id="KW-0418">Kinase</keyword>
<dbReference type="AlphaFoldDB" id="A0A1S2NCU5"/>
<keyword evidence="3" id="KW-0597">Phosphoprotein</keyword>
<gene>
    <name evidence="10" type="ORF">LO55_4874</name>
</gene>